<evidence type="ECO:0000256" key="2">
    <source>
        <dbReference type="SAM" id="Phobius"/>
    </source>
</evidence>
<dbReference type="RefSeq" id="WP_182579991.1">
    <property type="nucleotide sequence ID" value="NZ_JACIUY010000011.1"/>
</dbReference>
<feature type="transmembrane region" description="Helical" evidence="2">
    <location>
        <begin position="42"/>
        <end position="61"/>
    </location>
</feature>
<dbReference type="EMBL" id="JACIUZ010000011">
    <property type="protein sequence ID" value="MBB1062364.1"/>
    <property type="molecule type" value="Genomic_DNA"/>
</dbReference>
<dbReference type="Proteomes" id="UP000544052">
    <property type="component" value="Unassembled WGS sequence"/>
</dbReference>
<evidence type="ECO:0000313" key="6">
    <source>
        <dbReference type="Proteomes" id="UP000544052"/>
    </source>
</evidence>
<protein>
    <submittedName>
        <fullName evidence="4">Cell division protein FtsL</fullName>
    </submittedName>
</protein>
<gene>
    <name evidence="4" type="ORF">H5R63_00370</name>
    <name evidence="3" type="ORF">H5R64_00855</name>
</gene>
<organism evidence="4 5">
    <name type="scientific">Limosilactobacillus fastidiosus</name>
    <dbReference type="NCBI Taxonomy" id="2759855"/>
    <lineage>
        <taxon>Bacteria</taxon>
        <taxon>Bacillati</taxon>
        <taxon>Bacillota</taxon>
        <taxon>Bacilli</taxon>
        <taxon>Lactobacillales</taxon>
        <taxon>Lactobacillaceae</taxon>
        <taxon>Limosilactobacillus</taxon>
    </lineage>
</organism>
<name>A0A7W3YBK8_9LACO</name>
<keyword evidence="2" id="KW-0472">Membrane</keyword>
<proteinExistence type="predicted"/>
<dbReference type="AlphaFoldDB" id="A0A7W3YBK8"/>
<keyword evidence="6" id="KW-1185">Reference proteome</keyword>
<evidence type="ECO:0000313" key="5">
    <source>
        <dbReference type="Proteomes" id="UP000518255"/>
    </source>
</evidence>
<keyword evidence="2" id="KW-0812">Transmembrane</keyword>
<comment type="caution">
    <text evidence="4">The sequence shown here is derived from an EMBL/GenBank/DDBJ whole genome shotgun (WGS) entry which is preliminary data.</text>
</comment>
<dbReference type="Proteomes" id="UP000518255">
    <property type="component" value="Unassembled WGS sequence"/>
</dbReference>
<dbReference type="GO" id="GO:0051301">
    <property type="term" value="P:cell division"/>
    <property type="evidence" value="ECO:0007669"/>
    <property type="project" value="UniProtKB-KW"/>
</dbReference>
<dbReference type="EMBL" id="JACIUY010000011">
    <property type="protein sequence ID" value="MBB1085275.1"/>
    <property type="molecule type" value="Genomic_DNA"/>
</dbReference>
<keyword evidence="4" id="KW-0132">Cell division</keyword>
<evidence type="ECO:0000313" key="4">
    <source>
        <dbReference type="EMBL" id="MBB1085275.1"/>
    </source>
</evidence>
<keyword evidence="4" id="KW-0131">Cell cycle</keyword>
<evidence type="ECO:0000313" key="3">
    <source>
        <dbReference type="EMBL" id="MBB1062364.1"/>
    </source>
</evidence>
<evidence type="ECO:0000256" key="1">
    <source>
        <dbReference type="SAM" id="MobiDB-lite"/>
    </source>
</evidence>
<reference evidence="5 6" key="1">
    <citation type="submission" date="2020-07" db="EMBL/GenBank/DDBJ databases">
        <title>Description of Limosilactobacillus balticus sp. nov., Limosilactobacillus agrestis sp. nov., Limosilactobacillus albertensis sp. nov., Limosilactobacillus rudii sp. nov., Limosilactobacillus fastidiosus sp. nov., five novel Limosilactobacillus species isolated from the vertebrate gastrointestinal tract, and proposal of 6 subspecies of Limosilactobacillus reuteri adapted to the gastrointestinal tract of specific vertebrate hosts.</title>
        <authorList>
            <person name="Li F."/>
            <person name="Cheng C."/>
            <person name="Zheng J."/>
            <person name="Quevedo R.M."/>
            <person name="Li J."/>
            <person name="Roos S."/>
            <person name="Gaenzle M.G."/>
            <person name="Walter J."/>
        </authorList>
    </citation>
    <scope>NUCLEOTIDE SEQUENCE [LARGE SCALE GENOMIC DNA]</scope>
    <source>
        <strain evidence="4 5">WF-MA3-C</strain>
        <strain evidence="3 6">WF-MO7-1</strain>
    </source>
</reference>
<sequence>MVSNTAKKIYRDQPRMTDPGTQGRQQLDPAVKTVAWSNLERGLVAVCSILTLCLTISLLSTKITINTRQHQLQDLQTKVYQAKNDNDSHRQAIAEMTSQSQLRSAAKKYGLVDHNSNVRNVNK</sequence>
<keyword evidence="2" id="KW-1133">Transmembrane helix</keyword>
<feature type="region of interest" description="Disordered" evidence="1">
    <location>
        <begin position="1"/>
        <end position="26"/>
    </location>
</feature>
<accession>A0A7W3YBK8</accession>